<dbReference type="InParanoid" id="A0A7N2LNJ9"/>
<dbReference type="AlphaFoldDB" id="A0A7N2LNJ9"/>
<dbReference type="Gramene" id="QL05p025425:mrna">
    <property type="protein sequence ID" value="QL05p025425:mrna:CDS:2"/>
    <property type="gene ID" value="QL05p025425"/>
</dbReference>
<dbReference type="PANTHER" id="PTHR33538">
    <property type="entry name" value="PROTEIN GAMETE EXPRESSED 1"/>
    <property type="match status" value="1"/>
</dbReference>
<name>A0A7N2LNJ9_QUELO</name>
<organism evidence="1 2">
    <name type="scientific">Quercus lobata</name>
    <name type="common">Valley oak</name>
    <dbReference type="NCBI Taxonomy" id="97700"/>
    <lineage>
        <taxon>Eukaryota</taxon>
        <taxon>Viridiplantae</taxon>
        <taxon>Streptophyta</taxon>
        <taxon>Embryophyta</taxon>
        <taxon>Tracheophyta</taxon>
        <taxon>Spermatophyta</taxon>
        <taxon>Magnoliopsida</taxon>
        <taxon>eudicotyledons</taxon>
        <taxon>Gunneridae</taxon>
        <taxon>Pentapetalae</taxon>
        <taxon>rosids</taxon>
        <taxon>fabids</taxon>
        <taxon>Fagales</taxon>
        <taxon>Fagaceae</taxon>
        <taxon>Quercus</taxon>
    </lineage>
</organism>
<reference evidence="1 2" key="1">
    <citation type="journal article" date="2016" name="G3 (Bethesda)">
        <title>First Draft Assembly and Annotation of the Genome of a California Endemic Oak Quercus lobata Nee (Fagaceae).</title>
        <authorList>
            <person name="Sork V.L."/>
            <person name="Fitz-Gibbon S.T."/>
            <person name="Puiu D."/>
            <person name="Crepeau M."/>
            <person name="Gugger P.F."/>
            <person name="Sherman R."/>
            <person name="Stevens K."/>
            <person name="Langley C.H."/>
            <person name="Pellegrini M."/>
            <person name="Salzberg S.L."/>
        </authorList>
    </citation>
    <scope>NUCLEOTIDE SEQUENCE [LARGE SCALE GENOMIC DNA]</scope>
    <source>
        <strain evidence="1 2">cv. SW786</strain>
    </source>
</reference>
<protein>
    <submittedName>
        <fullName evidence="1">Uncharacterized protein</fullName>
    </submittedName>
</protein>
<dbReference type="PANTHER" id="PTHR33538:SF2">
    <property type="entry name" value="PROTEIN GAMETE EXPRESSED 1"/>
    <property type="match status" value="1"/>
</dbReference>
<keyword evidence="2" id="KW-1185">Reference proteome</keyword>
<dbReference type="EnsemblPlants" id="QL05p025425:mrna">
    <property type="protein sequence ID" value="QL05p025425:mrna:CDS:2"/>
    <property type="gene ID" value="QL05p025425"/>
</dbReference>
<sequence length="73" mass="8614">MLLTLIEKINGLDRHKELSCDMDSDENWSTWIDSDLPEDVNNFEDPDYILPEEVGENSIMTTSITRKYNLRHR</sequence>
<proteinExistence type="predicted"/>
<dbReference type="Proteomes" id="UP000594261">
    <property type="component" value="Chromosome 5"/>
</dbReference>
<evidence type="ECO:0000313" key="2">
    <source>
        <dbReference type="Proteomes" id="UP000594261"/>
    </source>
</evidence>
<dbReference type="InterPro" id="IPR040346">
    <property type="entry name" value="GEX1/Brambleberry"/>
</dbReference>
<dbReference type="EMBL" id="LRBV02000005">
    <property type="status" value="NOT_ANNOTATED_CDS"/>
    <property type="molecule type" value="Genomic_DNA"/>
</dbReference>
<evidence type="ECO:0000313" key="1">
    <source>
        <dbReference type="EnsemblPlants" id="QL05p025425:mrna:CDS:2"/>
    </source>
</evidence>
<reference evidence="1" key="2">
    <citation type="submission" date="2021-01" db="UniProtKB">
        <authorList>
            <consortium name="EnsemblPlants"/>
        </authorList>
    </citation>
    <scope>IDENTIFICATION</scope>
</reference>
<accession>A0A7N2LNJ9</accession>